<evidence type="ECO:0008006" key="3">
    <source>
        <dbReference type="Google" id="ProtNLM"/>
    </source>
</evidence>
<gene>
    <name evidence="1" type="ORF">KOI35_46275</name>
</gene>
<dbReference type="RefSeq" id="WP_215796167.1">
    <property type="nucleotide sequence ID" value="NZ_JAHKKG010000026.1"/>
</dbReference>
<dbReference type="EMBL" id="JAHKKG010000026">
    <property type="protein sequence ID" value="MBU2670930.1"/>
    <property type="molecule type" value="Genomic_DNA"/>
</dbReference>
<protein>
    <recommendedName>
        <fullName evidence="3">Clp R domain-containing protein</fullName>
    </recommendedName>
</protein>
<keyword evidence="2" id="KW-1185">Reference proteome</keyword>
<evidence type="ECO:0000313" key="2">
    <source>
        <dbReference type="Proteomes" id="UP001519654"/>
    </source>
</evidence>
<dbReference type="Proteomes" id="UP001519654">
    <property type="component" value="Unassembled WGS sequence"/>
</dbReference>
<proteinExistence type="predicted"/>
<accession>A0ABS5Z5G4</accession>
<organism evidence="1 2">
    <name type="scientific">Paractinoplanes bogorensis</name>
    <dbReference type="NCBI Taxonomy" id="1610840"/>
    <lineage>
        <taxon>Bacteria</taxon>
        <taxon>Bacillati</taxon>
        <taxon>Actinomycetota</taxon>
        <taxon>Actinomycetes</taxon>
        <taxon>Micromonosporales</taxon>
        <taxon>Micromonosporaceae</taxon>
        <taxon>Paractinoplanes</taxon>
    </lineage>
</organism>
<evidence type="ECO:0000313" key="1">
    <source>
        <dbReference type="EMBL" id="MBU2670930.1"/>
    </source>
</evidence>
<comment type="caution">
    <text evidence="1">The sequence shown here is derived from an EMBL/GenBank/DDBJ whole genome shotgun (WGS) entry which is preliminary data.</text>
</comment>
<name>A0ABS5Z5G4_9ACTN</name>
<sequence length="297" mass="31510">MANEFAVGDRLTNTLARARGAAGGGPIGTGHLLFALAGDKDVAPRLDPFEITPVVVWAVLATPGRATADEASDDSARGADDRVLAVTANAAAALRGVTDDSRAALLDRLLDDPGAEASAVIRDCGVDLTAVRENLAPQPDRLAPDLRPARDALIGRVRYRGRGLKDRLLFSVLARQINHGDRAVTWTRLEADERARTAGRSTRTDDILLALLVTHEVARAYPHLSGGGTYGGGEGLLARGITSERVRAAALDDRRDDVPPGKILVPGPDWTEDTQVLLDRLTAHPGNRATRLLAQLS</sequence>
<reference evidence="1 2" key="1">
    <citation type="submission" date="2021-06" db="EMBL/GenBank/DDBJ databases">
        <title>Actinoplanes lichenicola sp. nov., and Actinoplanes ovalisporus sp. nov., isolated from lichen in Thailand.</title>
        <authorList>
            <person name="Saeng-In P."/>
            <person name="Kanchanasin P."/>
            <person name="Yuki M."/>
            <person name="Kudo T."/>
            <person name="Ohkuma M."/>
            <person name="Phongsopitanun W."/>
            <person name="Tanasupawat S."/>
        </authorList>
    </citation>
    <scope>NUCLEOTIDE SEQUENCE [LARGE SCALE GENOMIC DNA]</scope>
    <source>
        <strain evidence="1 2">NBRC 110975</strain>
    </source>
</reference>